<dbReference type="Proteomes" id="UP000001366">
    <property type="component" value="Chromosome"/>
</dbReference>
<dbReference type="PaxDb" id="123214-PERMA_0841"/>
<reference evidence="2 3" key="1">
    <citation type="journal article" date="2009" name="J. Bacteriol.">
        <title>Complete and draft genome sequences of six members of the Aquificales.</title>
        <authorList>
            <person name="Reysenbach A.L."/>
            <person name="Hamamura N."/>
            <person name="Podar M."/>
            <person name="Griffiths E."/>
            <person name="Ferreira S."/>
            <person name="Hochstein R."/>
            <person name="Heidelberg J."/>
            <person name="Johnson J."/>
            <person name="Mead D."/>
            <person name="Pohorille A."/>
            <person name="Sarmiento M."/>
            <person name="Schweighofer K."/>
            <person name="Seshadri R."/>
            <person name="Voytek M.A."/>
        </authorList>
    </citation>
    <scope>NUCLEOTIDE SEQUENCE [LARGE SCALE GENOMIC DNA]</scope>
    <source>
        <strain evidence="3">DSM 14350 / EX-H1</strain>
    </source>
</reference>
<feature type="domain" description="ATPase" evidence="1">
    <location>
        <begin position="16"/>
        <end position="259"/>
    </location>
</feature>
<dbReference type="InterPro" id="IPR011579">
    <property type="entry name" value="ATPase_dom"/>
</dbReference>
<sequence length="371" mass="44761">MRNPFYYGGIVSEKYFCNRENEIKELKKDILNGLNILIYAPRRFGKSSLVIHTLEKLKKEKKLKYIFVDLMGISSKEEFINEYFNAVAQSLEEPLDKVINFFKNVIKFRPVIRVTVDEYGRTKFHLEFSPEKTLETLEEVLDLPLFYAKKGRNICIVFDEFQEIEVLGIENRLRSKLQHHSNRISYIFMGSKKSILQKIFQDKKRAFYRSVKHFQIKEISEKDWIKFIQDRFKKTGKDIDKSFIKEIVTITRGFPYYTQQFAYELWENTEKEVDEQVFKETLKLIMEREEDLFATEWDNLTSNQKKVLKLIVEKNGQNLYDEHILAKYEIKVGSLRKIIQILMEKDIIDRRENRYYLQDPLFEYWLKQKIY</sequence>
<dbReference type="RefSeq" id="WP_015899014.1">
    <property type="nucleotide sequence ID" value="NC_012440.1"/>
</dbReference>
<dbReference type="SUPFAM" id="SSF52540">
    <property type="entry name" value="P-loop containing nucleoside triphosphate hydrolases"/>
    <property type="match status" value="1"/>
</dbReference>
<dbReference type="eggNOG" id="COG1672">
    <property type="taxonomic scope" value="Bacteria"/>
</dbReference>
<evidence type="ECO:0000313" key="2">
    <source>
        <dbReference type="EMBL" id="ACO04910.1"/>
    </source>
</evidence>
<evidence type="ECO:0000313" key="3">
    <source>
        <dbReference type="Proteomes" id="UP000001366"/>
    </source>
</evidence>
<dbReference type="GO" id="GO:0005524">
    <property type="term" value="F:ATP binding"/>
    <property type="evidence" value="ECO:0007669"/>
    <property type="project" value="InterPro"/>
</dbReference>
<dbReference type="STRING" id="123214.PERMA_0841"/>
<dbReference type="InterPro" id="IPR036390">
    <property type="entry name" value="WH_DNA-bd_sf"/>
</dbReference>
<gene>
    <name evidence="2" type="ordered locus">PERMA_0841</name>
</gene>
<protein>
    <submittedName>
        <fullName evidence="2">Putative archaeal ATPase</fullName>
    </submittedName>
</protein>
<dbReference type="Gene3D" id="3.40.50.300">
    <property type="entry name" value="P-loop containing nucleotide triphosphate hydrolases"/>
    <property type="match status" value="1"/>
</dbReference>
<dbReference type="PANTHER" id="PTHR34301">
    <property type="entry name" value="DNA-BINDING PROTEIN-RELATED"/>
    <property type="match status" value="1"/>
</dbReference>
<dbReference type="EMBL" id="CP001230">
    <property type="protein sequence ID" value="ACO04910.1"/>
    <property type="molecule type" value="Genomic_DNA"/>
</dbReference>
<proteinExistence type="predicted"/>
<dbReference type="InterPro" id="IPR027417">
    <property type="entry name" value="P-loop_NTPase"/>
</dbReference>
<evidence type="ECO:0000259" key="1">
    <source>
        <dbReference type="Pfam" id="PF01637"/>
    </source>
</evidence>
<dbReference type="PANTHER" id="PTHR34301:SF8">
    <property type="entry name" value="ATPASE DOMAIN-CONTAINING PROTEIN"/>
    <property type="match status" value="1"/>
</dbReference>
<dbReference type="HOGENOM" id="CLU_053804_1_1_0"/>
<name>C0QPN2_PERMH</name>
<keyword evidence="3" id="KW-1185">Reference proteome</keyword>
<dbReference type="OrthoDB" id="9805535at2"/>
<accession>C0QPN2</accession>
<dbReference type="SUPFAM" id="SSF46785">
    <property type="entry name" value="Winged helix' DNA-binding domain"/>
    <property type="match status" value="1"/>
</dbReference>
<dbReference type="AlphaFoldDB" id="C0QPN2"/>
<dbReference type="KEGG" id="pmx:PERMA_0841"/>
<dbReference type="Pfam" id="PF01637">
    <property type="entry name" value="ATPase_2"/>
    <property type="match status" value="1"/>
</dbReference>
<organism evidence="2 3">
    <name type="scientific">Persephonella marina (strain DSM 14350 / EX-H1)</name>
    <dbReference type="NCBI Taxonomy" id="123214"/>
    <lineage>
        <taxon>Bacteria</taxon>
        <taxon>Pseudomonadati</taxon>
        <taxon>Aquificota</taxon>
        <taxon>Aquificia</taxon>
        <taxon>Aquificales</taxon>
        <taxon>Hydrogenothermaceae</taxon>
        <taxon>Persephonella</taxon>
    </lineage>
</organism>